<sequence length="275" mass="30421">MKKYLISGVFIAGTFLSYAQEHQLVKKWETDTLLKVPESVLYDADNKVLYVTNIDGQPWEKDNKGSVGKVGLDGSIITVDWVSGFQAPKGMALYKNNLYVADVDKVGIIDIKKGVLSQTIPVEGALALNDITVDKKGVLYVSDSKNKKVHRIENGQVTLWLDNLKGPNGVLVKGKDLFVLDAGGLYKVEKDKSLTKLAEGMEGGTDGVEHVKGNEYLVSCWAGSIWYVNGDGTKQNLLDTREQKINTADIGYDAKNRIVYVPTFWKNKIVAYELK</sequence>
<protein>
    <submittedName>
        <fullName evidence="2">ATP/GTP-binding protein</fullName>
    </submittedName>
</protein>
<dbReference type="Proteomes" id="UP000192276">
    <property type="component" value="Unassembled WGS sequence"/>
</dbReference>
<reference evidence="3" key="1">
    <citation type="submission" date="2016-04" db="EMBL/GenBank/DDBJ databases">
        <authorList>
            <person name="Chen L."/>
            <person name="Zhuang W."/>
            <person name="Wang G."/>
        </authorList>
    </citation>
    <scope>NUCLEOTIDE SEQUENCE [LARGE SCALE GENOMIC DNA]</scope>
    <source>
        <strain evidence="3">208</strain>
    </source>
</reference>
<evidence type="ECO:0000313" key="2">
    <source>
        <dbReference type="EMBL" id="OQP56487.1"/>
    </source>
</evidence>
<dbReference type="AlphaFoldDB" id="A0A1V9FDX7"/>
<gene>
    <name evidence="2" type="ORF">A4R26_04830</name>
</gene>
<organism evidence="2 3">
    <name type="scientific">Niastella populi</name>
    <dbReference type="NCBI Taxonomy" id="550983"/>
    <lineage>
        <taxon>Bacteria</taxon>
        <taxon>Pseudomonadati</taxon>
        <taxon>Bacteroidota</taxon>
        <taxon>Chitinophagia</taxon>
        <taxon>Chitinophagales</taxon>
        <taxon>Chitinophagaceae</taxon>
        <taxon>Niastella</taxon>
    </lineage>
</organism>
<name>A0A1V9FDX7_9BACT</name>
<evidence type="ECO:0000313" key="3">
    <source>
        <dbReference type="Proteomes" id="UP000192276"/>
    </source>
</evidence>
<accession>A0A1V9FDX7</accession>
<dbReference type="EMBL" id="LWBP01000199">
    <property type="protein sequence ID" value="OQP56487.1"/>
    <property type="molecule type" value="Genomic_DNA"/>
</dbReference>
<comment type="caution">
    <text evidence="2">The sequence shown here is derived from an EMBL/GenBank/DDBJ whole genome shotgun (WGS) entry which is preliminary data.</text>
</comment>
<dbReference type="STRING" id="550983.A4R26_04830"/>
<dbReference type="Pfam" id="PF08450">
    <property type="entry name" value="SGL"/>
    <property type="match status" value="1"/>
</dbReference>
<dbReference type="SUPFAM" id="SSF63829">
    <property type="entry name" value="Calcium-dependent phosphotriesterase"/>
    <property type="match status" value="1"/>
</dbReference>
<feature type="domain" description="SMP-30/Gluconolactonase/LRE-like region" evidence="1">
    <location>
        <begin position="36"/>
        <end position="201"/>
    </location>
</feature>
<dbReference type="Gene3D" id="2.120.10.30">
    <property type="entry name" value="TolB, C-terminal domain"/>
    <property type="match status" value="1"/>
</dbReference>
<proteinExistence type="predicted"/>
<evidence type="ECO:0000259" key="1">
    <source>
        <dbReference type="Pfam" id="PF08450"/>
    </source>
</evidence>
<dbReference type="InterPro" id="IPR013658">
    <property type="entry name" value="SGL"/>
</dbReference>
<dbReference type="RefSeq" id="WP_081168634.1">
    <property type="nucleotide sequence ID" value="NZ_LWBP01000199.1"/>
</dbReference>
<dbReference type="InterPro" id="IPR011042">
    <property type="entry name" value="6-blade_b-propeller_TolB-like"/>
</dbReference>
<keyword evidence="3" id="KW-1185">Reference proteome</keyword>
<dbReference type="OrthoDB" id="7675395at2"/>